<proteinExistence type="predicted"/>
<dbReference type="PANTHER" id="PTHR24198:SF165">
    <property type="entry name" value="ANKYRIN REPEAT-CONTAINING PROTEIN-RELATED"/>
    <property type="match status" value="1"/>
</dbReference>
<comment type="caution">
    <text evidence="5">The sequence shown here is derived from an EMBL/GenBank/DDBJ whole genome shotgun (WGS) entry which is preliminary data.</text>
</comment>
<feature type="repeat" description="ANK" evidence="3">
    <location>
        <begin position="92"/>
        <end position="124"/>
    </location>
</feature>
<dbReference type="RefSeq" id="XP_060362116.1">
    <property type="nucleotide sequence ID" value="XM_060510701.1"/>
</dbReference>
<evidence type="ECO:0000256" key="2">
    <source>
        <dbReference type="ARBA" id="ARBA00023043"/>
    </source>
</evidence>
<keyword evidence="1" id="KW-0677">Repeat</keyword>
<gene>
    <name evidence="5" type="ORF">BDZ83DRAFT_654217</name>
</gene>
<dbReference type="GeneID" id="85394600"/>
<dbReference type="InterPro" id="IPR002110">
    <property type="entry name" value="Ankyrin_rpt"/>
</dbReference>
<dbReference type="PROSITE" id="PS50088">
    <property type="entry name" value="ANK_REPEAT"/>
    <property type="match status" value="2"/>
</dbReference>
<name>A0AAD8UDT6_GLOAC</name>
<dbReference type="SMART" id="SM00248">
    <property type="entry name" value="ANK"/>
    <property type="match status" value="7"/>
</dbReference>
<evidence type="ECO:0000313" key="5">
    <source>
        <dbReference type="EMBL" id="KAK1721320.1"/>
    </source>
</evidence>
<reference evidence="5" key="1">
    <citation type="submission" date="2021-12" db="EMBL/GenBank/DDBJ databases">
        <title>Comparative genomics, transcriptomics and evolutionary studies reveal genomic signatures of adaptation to plant cell wall in hemibiotrophic fungi.</title>
        <authorList>
            <consortium name="DOE Joint Genome Institute"/>
            <person name="Baroncelli R."/>
            <person name="Diaz J.F."/>
            <person name="Benocci T."/>
            <person name="Peng M."/>
            <person name="Battaglia E."/>
            <person name="Haridas S."/>
            <person name="Andreopoulos W."/>
            <person name="Labutti K."/>
            <person name="Pangilinan J."/>
            <person name="Floch G.L."/>
            <person name="Makela M.R."/>
            <person name="Henrissat B."/>
            <person name="Grigoriev I.V."/>
            <person name="Crouch J.A."/>
            <person name="De Vries R.P."/>
            <person name="Sukno S.A."/>
            <person name="Thon M.R."/>
        </authorList>
    </citation>
    <scope>NUCLEOTIDE SEQUENCE</scope>
    <source>
        <strain evidence="5">CBS 112980</strain>
    </source>
</reference>
<dbReference type="SUPFAM" id="SSF48403">
    <property type="entry name" value="Ankyrin repeat"/>
    <property type="match status" value="1"/>
</dbReference>
<dbReference type="AlphaFoldDB" id="A0AAD8UDT6"/>
<feature type="repeat" description="ANK" evidence="3">
    <location>
        <begin position="125"/>
        <end position="155"/>
    </location>
</feature>
<evidence type="ECO:0000256" key="4">
    <source>
        <dbReference type="SAM" id="MobiDB-lite"/>
    </source>
</evidence>
<dbReference type="Gene3D" id="1.25.40.20">
    <property type="entry name" value="Ankyrin repeat-containing domain"/>
    <property type="match status" value="3"/>
</dbReference>
<evidence type="ECO:0000256" key="1">
    <source>
        <dbReference type="ARBA" id="ARBA00022737"/>
    </source>
</evidence>
<dbReference type="Pfam" id="PF00023">
    <property type="entry name" value="Ank"/>
    <property type="match status" value="1"/>
</dbReference>
<accession>A0AAD8UDT6</accession>
<keyword evidence="6" id="KW-1185">Reference proteome</keyword>
<evidence type="ECO:0000313" key="6">
    <source>
        <dbReference type="Proteomes" id="UP001244207"/>
    </source>
</evidence>
<dbReference type="EMBL" id="JAHMHS010000085">
    <property type="protein sequence ID" value="KAK1721320.1"/>
    <property type="molecule type" value="Genomic_DNA"/>
</dbReference>
<sequence length="510" mass="56018">MTKDWSPLRDEIQQLYQDFPKPNRISHPSRKRLGSSSATRGVRTTSALPLAADSFNPSNRRTDLHLAVLGQDEQQVQRLLFDGNSVKDEDNVGNQPLHYAVDGTSENIVSLLIKYGADVNAKGQLGRSPLHLAVSKEDFTRHLLTAGADTNLQDENGDTPVHLAVLDFVQKTRSSNLEWFPSALYAMIGAKCDLNLSNLAGMTPFHGLLARDPHASPGSISDCQIHCLQNGASPTQPCSDADARTPLQILLSYFSRDSPITRWDKAACKVIRILIEKGADPQTKLPSGMTLVSRYFEAFGLGWSRWGSKPSHELGETLCKYADLMPLSGSGGRLKASLLHILAQTCVSNTGYRAFDIIAFFKVVLQRGADPNLPDEEGKTPLHQLYQTKGNAPDIVLRATELMIKHGGNPFIADSSGKSPLFGASEFRPSRPSVNYVYHLLKSTLDFDEILSTPRERQSSKRECPWDDWDSAANANDWDQAIKFIKGSRPSCSDVGMVASEDIGHSTSES</sequence>
<dbReference type="Proteomes" id="UP001244207">
    <property type="component" value="Unassembled WGS sequence"/>
</dbReference>
<protein>
    <submittedName>
        <fullName evidence="5">Ankyrin repeat-containing domain protein</fullName>
    </submittedName>
</protein>
<feature type="compositionally biased region" description="Polar residues" evidence="4">
    <location>
        <begin position="34"/>
        <end position="47"/>
    </location>
</feature>
<feature type="region of interest" description="Disordered" evidence="4">
    <location>
        <begin position="16"/>
        <end position="55"/>
    </location>
</feature>
<dbReference type="PANTHER" id="PTHR24198">
    <property type="entry name" value="ANKYRIN REPEAT AND PROTEIN KINASE DOMAIN-CONTAINING PROTEIN"/>
    <property type="match status" value="1"/>
</dbReference>
<evidence type="ECO:0000256" key="3">
    <source>
        <dbReference type="PROSITE-ProRule" id="PRU00023"/>
    </source>
</evidence>
<dbReference type="Pfam" id="PF12796">
    <property type="entry name" value="Ank_2"/>
    <property type="match status" value="1"/>
</dbReference>
<dbReference type="InterPro" id="IPR036770">
    <property type="entry name" value="Ankyrin_rpt-contain_sf"/>
</dbReference>
<organism evidence="5 6">
    <name type="scientific">Glomerella acutata</name>
    <name type="common">Colletotrichum acutatum</name>
    <dbReference type="NCBI Taxonomy" id="27357"/>
    <lineage>
        <taxon>Eukaryota</taxon>
        <taxon>Fungi</taxon>
        <taxon>Dikarya</taxon>
        <taxon>Ascomycota</taxon>
        <taxon>Pezizomycotina</taxon>
        <taxon>Sordariomycetes</taxon>
        <taxon>Hypocreomycetidae</taxon>
        <taxon>Glomerellales</taxon>
        <taxon>Glomerellaceae</taxon>
        <taxon>Colletotrichum</taxon>
        <taxon>Colletotrichum acutatum species complex</taxon>
    </lineage>
</organism>
<dbReference type="PROSITE" id="PS50297">
    <property type="entry name" value="ANK_REP_REGION"/>
    <property type="match status" value="1"/>
</dbReference>
<keyword evidence="2 3" id="KW-0040">ANK repeat</keyword>